<sequence length="50" mass="5729">MHKSPISWSSLNVHKSKIGKHRILFDFKVYASRSAEENPSPSLGLHPREK</sequence>
<gene>
    <name evidence="1" type="ORF">CIPAW_07G044500</name>
</gene>
<evidence type="ECO:0000313" key="2">
    <source>
        <dbReference type="Proteomes" id="UP000811609"/>
    </source>
</evidence>
<organism evidence="1 2">
    <name type="scientific">Carya illinoinensis</name>
    <name type="common">Pecan</name>
    <dbReference type="NCBI Taxonomy" id="32201"/>
    <lineage>
        <taxon>Eukaryota</taxon>
        <taxon>Viridiplantae</taxon>
        <taxon>Streptophyta</taxon>
        <taxon>Embryophyta</taxon>
        <taxon>Tracheophyta</taxon>
        <taxon>Spermatophyta</taxon>
        <taxon>Magnoliopsida</taxon>
        <taxon>eudicotyledons</taxon>
        <taxon>Gunneridae</taxon>
        <taxon>Pentapetalae</taxon>
        <taxon>rosids</taxon>
        <taxon>fabids</taxon>
        <taxon>Fagales</taxon>
        <taxon>Juglandaceae</taxon>
        <taxon>Carya</taxon>
    </lineage>
</organism>
<protein>
    <submittedName>
        <fullName evidence="1">Uncharacterized protein</fullName>
    </submittedName>
</protein>
<reference evidence="1" key="1">
    <citation type="submission" date="2020-12" db="EMBL/GenBank/DDBJ databases">
        <title>WGS assembly of Carya illinoinensis cv. Pawnee.</title>
        <authorList>
            <person name="Platts A."/>
            <person name="Shu S."/>
            <person name="Wright S."/>
            <person name="Barry K."/>
            <person name="Edger P."/>
            <person name="Pires J.C."/>
            <person name="Schmutz J."/>
        </authorList>
    </citation>
    <scope>NUCLEOTIDE SEQUENCE</scope>
    <source>
        <tissue evidence="1">Leaf</tissue>
    </source>
</reference>
<name>A0A8T1PZD9_CARIL</name>
<evidence type="ECO:0000313" key="1">
    <source>
        <dbReference type="EMBL" id="KAG6646953.1"/>
    </source>
</evidence>
<proteinExistence type="predicted"/>
<dbReference type="AlphaFoldDB" id="A0A8T1PZD9"/>
<comment type="caution">
    <text evidence="1">The sequence shown here is derived from an EMBL/GenBank/DDBJ whole genome shotgun (WGS) entry which is preliminary data.</text>
</comment>
<keyword evidence="2" id="KW-1185">Reference proteome</keyword>
<dbReference type="EMBL" id="CM031815">
    <property type="protein sequence ID" value="KAG6646953.1"/>
    <property type="molecule type" value="Genomic_DNA"/>
</dbReference>
<accession>A0A8T1PZD9</accession>
<dbReference type="Proteomes" id="UP000811609">
    <property type="component" value="Chromosome 7"/>
</dbReference>